<dbReference type="SUPFAM" id="SSF55729">
    <property type="entry name" value="Acyl-CoA N-acyltransferases (Nat)"/>
    <property type="match status" value="1"/>
</dbReference>
<keyword evidence="3" id="KW-1185">Reference proteome</keyword>
<dbReference type="PANTHER" id="PTHR41700">
    <property type="entry name" value="GCN5-RELATED N-ACETYLTRANSFERASE"/>
    <property type="match status" value="1"/>
</dbReference>
<dbReference type="InterPro" id="IPR016181">
    <property type="entry name" value="Acyl_CoA_acyltransferase"/>
</dbReference>
<name>A0A969PNK0_9BACI</name>
<dbReference type="PROSITE" id="PS51186">
    <property type="entry name" value="GNAT"/>
    <property type="match status" value="1"/>
</dbReference>
<accession>A0A969PNK0</accession>
<protein>
    <submittedName>
        <fullName evidence="2">GNAT family N-acetyltransferase</fullName>
    </submittedName>
</protein>
<dbReference type="InterPro" id="IPR038764">
    <property type="entry name" value="GNAT_N_AcTrfase_prd"/>
</dbReference>
<dbReference type="Pfam" id="PF00583">
    <property type="entry name" value="Acetyltransf_1"/>
    <property type="match status" value="1"/>
</dbReference>
<dbReference type="InterPro" id="IPR000182">
    <property type="entry name" value="GNAT_dom"/>
</dbReference>
<organism evidence="2 3">
    <name type="scientific">Alkalicoccus luteus</name>
    <dbReference type="NCBI Taxonomy" id="1237094"/>
    <lineage>
        <taxon>Bacteria</taxon>
        <taxon>Bacillati</taxon>
        <taxon>Bacillota</taxon>
        <taxon>Bacilli</taxon>
        <taxon>Bacillales</taxon>
        <taxon>Bacillaceae</taxon>
        <taxon>Alkalicoccus</taxon>
    </lineage>
</organism>
<dbReference type="Gene3D" id="3.40.630.30">
    <property type="match status" value="1"/>
</dbReference>
<dbReference type="EMBL" id="JAATHJ010000009">
    <property type="protein sequence ID" value="NJP37505.1"/>
    <property type="molecule type" value="Genomic_DNA"/>
</dbReference>
<evidence type="ECO:0000259" key="1">
    <source>
        <dbReference type="PROSITE" id="PS51186"/>
    </source>
</evidence>
<dbReference type="Proteomes" id="UP000752012">
    <property type="component" value="Unassembled WGS sequence"/>
</dbReference>
<feature type="domain" description="N-acetyltransferase" evidence="1">
    <location>
        <begin position="9"/>
        <end position="171"/>
    </location>
</feature>
<comment type="caution">
    <text evidence="2">The sequence shown here is derived from an EMBL/GenBank/DDBJ whole genome shotgun (WGS) entry which is preliminary data.</text>
</comment>
<sequence length="268" mass="29981">MGGRSLKNLTIRELTTTAELEEVFELEAFIWNRDDAVPPNQTITSVKNGGFVLGMFAEHRLIGFQYSFPGFNGTDVYLCSHTLVVHPDYQKQGLGEQLKQAQRKLAEAKGYETIQWTYDPLESVNAKLNLHKLDATSNVYIENAYGELHDDINAGMPTDRLVVSWSSRPVPRQQVSVEGAEAVYPVEERNSIPVPGTIRHAEAAVLLVPVPASIQQIKHVSQEAALTWRLVQRSVLPPLFAKGYSIVDYLPYGSHYAYVLTKERPDAD</sequence>
<dbReference type="AlphaFoldDB" id="A0A969PNK0"/>
<dbReference type="CDD" id="cd04301">
    <property type="entry name" value="NAT_SF"/>
    <property type="match status" value="1"/>
</dbReference>
<dbReference type="GO" id="GO:0016747">
    <property type="term" value="F:acyltransferase activity, transferring groups other than amino-acyl groups"/>
    <property type="evidence" value="ECO:0007669"/>
    <property type="project" value="InterPro"/>
</dbReference>
<gene>
    <name evidence="2" type="ORF">HCN83_07885</name>
</gene>
<evidence type="ECO:0000313" key="3">
    <source>
        <dbReference type="Proteomes" id="UP000752012"/>
    </source>
</evidence>
<reference evidence="2 3" key="1">
    <citation type="submission" date="2020-03" db="EMBL/GenBank/DDBJ databases">
        <title>Assessment of the enzymatic potential of alkaline-tolerant lipase obtained from Bacillus luteus H11 (technogenic soil) for the bioremediation of saline soils contaminated with petroleum substances.</title>
        <authorList>
            <person name="Kalwasinska A."/>
        </authorList>
    </citation>
    <scope>NUCLEOTIDE SEQUENCE [LARGE SCALE GENOMIC DNA]</scope>
    <source>
        <strain evidence="2 3">H11</strain>
    </source>
</reference>
<evidence type="ECO:0000313" key="2">
    <source>
        <dbReference type="EMBL" id="NJP37505.1"/>
    </source>
</evidence>
<proteinExistence type="predicted"/>
<dbReference type="PANTHER" id="PTHR41700:SF1">
    <property type="entry name" value="N-ACETYLTRANSFERASE DOMAIN-CONTAINING PROTEIN"/>
    <property type="match status" value="1"/>
</dbReference>